<dbReference type="GO" id="GO:0005524">
    <property type="term" value="F:ATP binding"/>
    <property type="evidence" value="ECO:0007669"/>
    <property type="project" value="UniProtKB-KW"/>
</dbReference>
<dbReference type="NCBIfam" id="NF002966">
    <property type="entry name" value="PRK03640.1"/>
    <property type="match status" value="1"/>
</dbReference>
<evidence type="ECO:0000256" key="4">
    <source>
        <dbReference type="ARBA" id="ARBA00022840"/>
    </source>
</evidence>
<evidence type="ECO:0000256" key="1">
    <source>
        <dbReference type="ARBA" id="ARBA00022428"/>
    </source>
</evidence>
<dbReference type="Pfam" id="PF13193">
    <property type="entry name" value="AMP-binding_C"/>
    <property type="match status" value="1"/>
</dbReference>
<dbReference type="NCBIfam" id="TIGR01923">
    <property type="entry name" value="menE"/>
    <property type="match status" value="1"/>
</dbReference>
<keyword evidence="9" id="KW-1185">Reference proteome</keyword>
<keyword evidence="3 5" id="KW-0547">Nucleotide-binding</keyword>
<keyword evidence="4 5" id="KW-0067">ATP-binding</keyword>
<evidence type="ECO:0000256" key="3">
    <source>
        <dbReference type="ARBA" id="ARBA00022741"/>
    </source>
</evidence>
<dbReference type="Proteomes" id="UP000271374">
    <property type="component" value="Unassembled WGS sequence"/>
</dbReference>
<dbReference type="Pfam" id="PF00501">
    <property type="entry name" value="AMP-binding"/>
    <property type="match status" value="1"/>
</dbReference>
<gene>
    <name evidence="5 8" type="primary">menE</name>
    <name evidence="8" type="ORF">EKG37_14530</name>
</gene>
<dbReference type="InterPro" id="IPR042099">
    <property type="entry name" value="ANL_N_sf"/>
</dbReference>
<dbReference type="Gene3D" id="3.40.50.12780">
    <property type="entry name" value="N-terminal domain of ligase-like"/>
    <property type="match status" value="1"/>
</dbReference>
<dbReference type="EMBL" id="RXNT01000012">
    <property type="protein sequence ID" value="RTR29508.1"/>
    <property type="molecule type" value="Genomic_DNA"/>
</dbReference>
<dbReference type="EC" id="6.2.1.26" evidence="5"/>
<comment type="catalytic activity">
    <reaction evidence="5">
        <text>2-succinylbenzoate + ATP + CoA = 2-succinylbenzoyl-CoA + AMP + diphosphate</text>
        <dbReference type="Rhea" id="RHEA:17009"/>
        <dbReference type="ChEBI" id="CHEBI:18325"/>
        <dbReference type="ChEBI" id="CHEBI:30616"/>
        <dbReference type="ChEBI" id="CHEBI:33019"/>
        <dbReference type="ChEBI" id="CHEBI:57287"/>
        <dbReference type="ChEBI" id="CHEBI:57364"/>
        <dbReference type="ChEBI" id="CHEBI:456215"/>
        <dbReference type="EC" id="6.2.1.26"/>
    </reaction>
</comment>
<dbReference type="UniPathway" id="UPA00079"/>
<accession>A0A3S0KFP2</accession>
<dbReference type="InterPro" id="IPR020845">
    <property type="entry name" value="AMP-binding_CS"/>
</dbReference>
<dbReference type="AlphaFoldDB" id="A0A3S0KFP2"/>
<feature type="domain" description="AMP-dependent synthetase/ligase" evidence="6">
    <location>
        <begin position="13"/>
        <end position="354"/>
    </location>
</feature>
<comment type="pathway">
    <text evidence="5">Quinol/quinone metabolism; menaquinone biosynthesis.</text>
</comment>
<keyword evidence="2 5" id="KW-0436">Ligase</keyword>
<feature type="domain" description="AMP-binding enzyme C-terminal" evidence="7">
    <location>
        <begin position="400"/>
        <end position="473"/>
    </location>
</feature>
<dbReference type="InterPro" id="IPR000873">
    <property type="entry name" value="AMP-dep_synth/lig_dom"/>
</dbReference>
<dbReference type="GO" id="GO:0009234">
    <property type="term" value="P:menaquinone biosynthetic process"/>
    <property type="evidence" value="ECO:0007669"/>
    <property type="project" value="UniProtKB-UniRule"/>
</dbReference>
<evidence type="ECO:0000259" key="7">
    <source>
        <dbReference type="Pfam" id="PF13193"/>
    </source>
</evidence>
<organism evidence="8 9">
    <name type="scientific">Bacillus yapensis</name>
    <dbReference type="NCBI Taxonomy" id="2492960"/>
    <lineage>
        <taxon>Bacteria</taxon>
        <taxon>Bacillati</taxon>
        <taxon>Bacillota</taxon>
        <taxon>Bacilli</taxon>
        <taxon>Bacillales</taxon>
        <taxon>Bacillaceae</taxon>
        <taxon>Bacillus</taxon>
    </lineage>
</organism>
<comment type="similarity">
    <text evidence="5">Belongs to the ATP-dependent AMP-binding enzyme family. MenE subfamily.</text>
</comment>
<dbReference type="InterPro" id="IPR010192">
    <property type="entry name" value="MenE"/>
</dbReference>
<protein>
    <recommendedName>
        <fullName evidence="5">2-succinylbenzoate--CoA ligase</fullName>
        <ecNumber evidence="5">6.2.1.26</ecNumber>
    </recommendedName>
    <alternativeName>
        <fullName evidence="5">o-succinylbenzoyl-CoA synthetase</fullName>
        <shortName evidence="5">OSB-CoA synthetase</shortName>
    </alternativeName>
</protein>
<dbReference type="SUPFAM" id="SSF56801">
    <property type="entry name" value="Acetyl-CoA synthetase-like"/>
    <property type="match status" value="1"/>
</dbReference>
<dbReference type="InterPro" id="IPR025110">
    <property type="entry name" value="AMP-bd_C"/>
</dbReference>
<name>A0A3S0KFP2_9BACI</name>
<evidence type="ECO:0000313" key="9">
    <source>
        <dbReference type="Proteomes" id="UP000271374"/>
    </source>
</evidence>
<comment type="caution">
    <text evidence="8">The sequence shown here is derived from an EMBL/GenBank/DDBJ whole genome shotgun (WGS) entry which is preliminary data.</text>
</comment>
<evidence type="ECO:0000313" key="8">
    <source>
        <dbReference type="EMBL" id="RTR29508.1"/>
    </source>
</evidence>
<sequence>MNNQTIPNPLLKRVSLTPHRSAIQFENRTYTFQEIYELSFQMAGHLQGLGVKKGSYVSVLLRNHIDTAVVLLSLQLLGGIAVILNNRLTSEELAFQIDDSKSMLLITEDSFMEKVEDLEKVVSIVRKESMENTPFDEPHLVKEIALDDICTVMYTSGTTGNPKGVLQTYGNHWWSATGSALNLGLLEEDCWLCSVPMFHISGYSILMKSIIYGMRMILQQNFDAKETIKVINEEKVTIMSIVTTMLTRVIEELGENSLGASFRCMLSGGGPVPIPLLEKCVEKNVPVYQTYGMTETSSQIVTLSPEFSIKKLGSAGKPLFPSQLKIVDAVGNDVGALESGEIVVKGPNVTPGYLNRDEVLSDGWLKTGDIGYVDEEGFLYVQDRRSDLIISGGENIYPAEIEGILTAYSDILDAGVIGVDDEEWGQVPAAFIVSKEPLREKDIIEFCTKKLAKYKLPKKFYFVEEIPRNASRKLLRRELRKMYEELQ</sequence>
<reference evidence="8 9" key="1">
    <citation type="submission" date="2018-12" db="EMBL/GenBank/DDBJ databases">
        <title>Bacillus yapensis draft genome sequence.</title>
        <authorList>
            <person name="Yu L."/>
            <person name="Xu X."/>
            <person name="Tang X."/>
        </authorList>
    </citation>
    <scope>NUCLEOTIDE SEQUENCE [LARGE SCALE GENOMIC DNA]</scope>
    <source>
        <strain evidence="8 9">XXST-01</strain>
    </source>
</reference>
<dbReference type="Gene3D" id="3.30.300.30">
    <property type="match status" value="1"/>
</dbReference>
<dbReference type="PANTHER" id="PTHR24096">
    <property type="entry name" value="LONG-CHAIN-FATTY-ACID--COA LIGASE"/>
    <property type="match status" value="1"/>
</dbReference>
<dbReference type="PANTHER" id="PTHR24096:SF149">
    <property type="entry name" value="AMP-BINDING DOMAIN-CONTAINING PROTEIN-RELATED"/>
    <property type="match status" value="1"/>
</dbReference>
<dbReference type="UniPathway" id="UPA01057">
    <property type="reaction ID" value="UER00166"/>
</dbReference>
<dbReference type="HAMAP" id="MF_00731">
    <property type="entry name" value="MenE"/>
    <property type="match status" value="1"/>
</dbReference>
<dbReference type="OrthoDB" id="9762242at2"/>
<comment type="pathway">
    <text evidence="5">Quinol/quinone metabolism; 1,4-dihydroxy-2-naphthoate biosynthesis; 1,4-dihydroxy-2-naphthoate from chorismate: step 5/7.</text>
</comment>
<comment type="function">
    <text evidence="5">Converts 2-succinylbenzoate (OSB) to 2-succinylbenzoyl-CoA (OSB-CoA).</text>
</comment>
<evidence type="ECO:0000259" key="6">
    <source>
        <dbReference type="Pfam" id="PF00501"/>
    </source>
</evidence>
<dbReference type="GO" id="GO:0008756">
    <property type="term" value="F:o-succinylbenzoate-CoA ligase activity"/>
    <property type="evidence" value="ECO:0007669"/>
    <property type="project" value="UniProtKB-UniRule"/>
</dbReference>
<dbReference type="InterPro" id="IPR045851">
    <property type="entry name" value="AMP-bd_C_sf"/>
</dbReference>
<evidence type="ECO:0000256" key="2">
    <source>
        <dbReference type="ARBA" id="ARBA00022598"/>
    </source>
</evidence>
<dbReference type="PROSITE" id="PS00455">
    <property type="entry name" value="AMP_BINDING"/>
    <property type="match status" value="1"/>
</dbReference>
<dbReference type="FunFam" id="3.30.300.30:FF:000008">
    <property type="entry name" value="2,3-dihydroxybenzoate-AMP ligase"/>
    <property type="match status" value="1"/>
</dbReference>
<proteinExistence type="inferred from homology"/>
<dbReference type="RefSeq" id="WP_126409455.1">
    <property type="nucleotide sequence ID" value="NZ_RXNT01000012.1"/>
</dbReference>
<evidence type="ECO:0000256" key="5">
    <source>
        <dbReference type="HAMAP-Rule" id="MF_00731"/>
    </source>
</evidence>
<keyword evidence="1 5" id="KW-0474">Menaquinone biosynthesis</keyword>